<dbReference type="EMBL" id="JBHSOG010000002">
    <property type="protein sequence ID" value="MFC5767755.1"/>
    <property type="molecule type" value="Genomic_DNA"/>
</dbReference>
<proteinExistence type="predicted"/>
<accession>A0ABW1AKQ0</accession>
<sequence length="80" mass="8937">VAYDYQYDAAHRVVRIVDSRGGKALDYAWTPAGRLASTTLDGHVWRFQYDGVGRLAAIVAPNGATIEMKLLQSRARLFLR</sequence>
<dbReference type="NCBIfam" id="TIGR01643">
    <property type="entry name" value="YD_repeat_2x"/>
    <property type="match status" value="2"/>
</dbReference>
<dbReference type="InterPro" id="IPR031325">
    <property type="entry name" value="RHS_repeat"/>
</dbReference>
<feature type="non-terminal residue" evidence="1">
    <location>
        <position position="1"/>
    </location>
</feature>
<evidence type="ECO:0000313" key="1">
    <source>
        <dbReference type="EMBL" id="MFC5767755.1"/>
    </source>
</evidence>
<reference evidence="2" key="1">
    <citation type="journal article" date="2019" name="Int. J. Syst. Evol. Microbiol.">
        <title>The Global Catalogue of Microorganisms (GCM) 10K type strain sequencing project: providing services to taxonomists for standard genome sequencing and annotation.</title>
        <authorList>
            <consortium name="The Broad Institute Genomics Platform"/>
            <consortium name="The Broad Institute Genome Sequencing Center for Infectious Disease"/>
            <person name="Wu L."/>
            <person name="Ma J."/>
        </authorList>
    </citation>
    <scope>NUCLEOTIDE SEQUENCE [LARGE SCALE GENOMIC DNA]</scope>
    <source>
        <strain evidence="2">SHR3</strain>
    </source>
</reference>
<dbReference type="RefSeq" id="WP_385960750.1">
    <property type="nucleotide sequence ID" value="NZ_JBHSOG010000002.1"/>
</dbReference>
<comment type="caution">
    <text evidence="1">The sequence shown here is derived from an EMBL/GenBank/DDBJ whole genome shotgun (WGS) entry which is preliminary data.</text>
</comment>
<dbReference type="Proteomes" id="UP001595974">
    <property type="component" value="Unassembled WGS sequence"/>
</dbReference>
<dbReference type="Pfam" id="PF05593">
    <property type="entry name" value="RHS_repeat"/>
    <property type="match status" value="1"/>
</dbReference>
<evidence type="ECO:0000313" key="2">
    <source>
        <dbReference type="Proteomes" id="UP001595974"/>
    </source>
</evidence>
<keyword evidence="2" id="KW-1185">Reference proteome</keyword>
<organism evidence="1 2">
    <name type="scientific">Thauera sinica</name>
    <dbReference type="NCBI Taxonomy" id="2665146"/>
    <lineage>
        <taxon>Bacteria</taxon>
        <taxon>Pseudomonadati</taxon>
        <taxon>Pseudomonadota</taxon>
        <taxon>Betaproteobacteria</taxon>
        <taxon>Rhodocyclales</taxon>
        <taxon>Zoogloeaceae</taxon>
        <taxon>Thauera</taxon>
    </lineage>
</organism>
<dbReference type="InterPro" id="IPR006530">
    <property type="entry name" value="YD"/>
</dbReference>
<name>A0ABW1AKQ0_9RHOO</name>
<protein>
    <submittedName>
        <fullName evidence="1">RHS repeat domain-containing protein</fullName>
    </submittedName>
</protein>
<gene>
    <name evidence="1" type="ORF">ACFPTN_00040</name>
</gene>
<dbReference type="Gene3D" id="2.180.10.10">
    <property type="entry name" value="RHS repeat-associated core"/>
    <property type="match status" value="1"/>
</dbReference>